<evidence type="ECO:0000313" key="3">
    <source>
        <dbReference type="Proteomes" id="UP001548832"/>
    </source>
</evidence>
<keyword evidence="3" id="KW-1185">Reference proteome</keyword>
<feature type="signal peptide" evidence="1">
    <location>
        <begin position="1"/>
        <end position="29"/>
    </location>
</feature>
<protein>
    <recommendedName>
        <fullName evidence="4">Zinc resistance-associated protein</fullName>
    </recommendedName>
</protein>
<organism evidence="2 3">
    <name type="scientific">Mesorhizobium shangrilense</name>
    <dbReference type="NCBI Taxonomy" id="460060"/>
    <lineage>
        <taxon>Bacteria</taxon>
        <taxon>Pseudomonadati</taxon>
        <taxon>Pseudomonadota</taxon>
        <taxon>Alphaproteobacteria</taxon>
        <taxon>Hyphomicrobiales</taxon>
        <taxon>Phyllobacteriaceae</taxon>
        <taxon>Mesorhizobium</taxon>
    </lineage>
</organism>
<keyword evidence="1" id="KW-0732">Signal</keyword>
<evidence type="ECO:0000313" key="2">
    <source>
        <dbReference type="EMBL" id="MET2831898.1"/>
    </source>
</evidence>
<accession>A0ABV2DR46</accession>
<proteinExistence type="predicted"/>
<evidence type="ECO:0000256" key="1">
    <source>
        <dbReference type="SAM" id="SignalP"/>
    </source>
</evidence>
<dbReference type="Proteomes" id="UP001548832">
    <property type="component" value="Unassembled WGS sequence"/>
</dbReference>
<reference evidence="2 3" key="1">
    <citation type="submission" date="2024-06" db="EMBL/GenBank/DDBJ databases">
        <authorList>
            <person name="Kim D.-U."/>
        </authorList>
    </citation>
    <scope>NUCLEOTIDE SEQUENCE [LARGE SCALE GENOMIC DNA]</scope>
    <source>
        <strain evidence="2 3">KACC15460</strain>
    </source>
</reference>
<gene>
    <name evidence="2" type="ORF">ABVQ20_33615</name>
</gene>
<dbReference type="RefSeq" id="WP_354464130.1">
    <property type="nucleotide sequence ID" value="NZ_JBEWSZ010000006.1"/>
</dbReference>
<sequence>MRSFTSKTSLKTATVAAFLVAIPFAGAYAAGHHKGALDETAPIVFNGPRVDGIIGQLQGIDSGIKDAEQQKLITPAEAHSLQMRAADISRVAERTAASDNGRIPSAQYHQLLRRVDHLDQRLMIDTGSGFNMGDGSDGGNYPNG</sequence>
<comment type="caution">
    <text evidence="2">The sequence shown here is derived from an EMBL/GenBank/DDBJ whole genome shotgun (WGS) entry which is preliminary data.</text>
</comment>
<name>A0ABV2DR46_9HYPH</name>
<feature type="chain" id="PRO_5046082459" description="Zinc resistance-associated protein" evidence="1">
    <location>
        <begin position="30"/>
        <end position="144"/>
    </location>
</feature>
<evidence type="ECO:0008006" key="4">
    <source>
        <dbReference type="Google" id="ProtNLM"/>
    </source>
</evidence>
<dbReference type="EMBL" id="JBEWSZ010000006">
    <property type="protein sequence ID" value="MET2831898.1"/>
    <property type="molecule type" value="Genomic_DNA"/>
</dbReference>